<feature type="binding site" evidence="3">
    <location>
        <position position="300"/>
    </location>
    <ligand>
        <name>CTP</name>
        <dbReference type="ChEBI" id="CHEBI:37563"/>
    </ligand>
</feature>
<keyword evidence="2 3" id="KW-0456">Lyase</keyword>
<dbReference type="NCBIfam" id="TIGR00521">
    <property type="entry name" value="coaBC_dfp"/>
    <property type="match status" value="1"/>
</dbReference>
<dbReference type="GO" id="GO:0004633">
    <property type="term" value="F:phosphopantothenoylcysteine decarboxylase activity"/>
    <property type="evidence" value="ECO:0007669"/>
    <property type="project" value="UniProtKB-EC"/>
</dbReference>
<keyword evidence="8" id="KW-1185">Reference proteome</keyword>
<dbReference type="EMBL" id="JBBIAA010000003">
    <property type="protein sequence ID" value="MEJ5944692.1"/>
    <property type="molecule type" value="Genomic_DNA"/>
</dbReference>
<dbReference type="InterPro" id="IPR003382">
    <property type="entry name" value="Flavoprotein"/>
</dbReference>
<keyword evidence="3" id="KW-0511">Multifunctional enzyme</keyword>
<feature type="region of interest" description="Phosphopantothenoylcysteine decarboxylase" evidence="3">
    <location>
        <begin position="1"/>
        <end position="211"/>
    </location>
</feature>
<dbReference type="InterPro" id="IPR035929">
    <property type="entry name" value="CoaB-like_sf"/>
</dbReference>
<feature type="domain" description="Flavoprotein" evidence="5">
    <location>
        <begin position="15"/>
        <end position="180"/>
    </location>
</feature>
<dbReference type="InterPro" id="IPR007085">
    <property type="entry name" value="DNA/pantothenate-metab_flavo_C"/>
</dbReference>
<dbReference type="EC" id="4.1.1.36" evidence="3"/>
<feature type="region of interest" description="Phosphopantothenate--cysteine ligase" evidence="3">
    <location>
        <begin position="212"/>
        <end position="428"/>
    </location>
</feature>
<keyword evidence="3" id="KW-0479">Metal-binding</keyword>
<comment type="similarity">
    <text evidence="3 4">In the C-terminal section; belongs to the PPC synthetase family.</text>
</comment>
<feature type="binding site" evidence="3">
    <location>
        <begin position="329"/>
        <end position="332"/>
    </location>
    <ligand>
        <name>CTP</name>
        <dbReference type="ChEBI" id="CHEBI:37563"/>
    </ligand>
</feature>
<keyword evidence="3" id="KW-0460">Magnesium</keyword>
<comment type="similarity">
    <text evidence="3 4">In the N-terminal section; belongs to the HFCD (homo-oligomeric flavin containing Cys decarboxylase) superfamily.</text>
</comment>
<comment type="cofactor">
    <cofactor evidence="3">
        <name>Mg(2+)</name>
        <dbReference type="ChEBI" id="CHEBI:18420"/>
    </cofactor>
</comment>
<dbReference type="Pfam" id="PF04127">
    <property type="entry name" value="DFP"/>
    <property type="match status" value="1"/>
</dbReference>
<proteinExistence type="inferred from homology"/>
<comment type="pathway">
    <text evidence="3 4">Cofactor biosynthesis; coenzyme A biosynthesis; CoA from (R)-pantothenate: step 2/5.</text>
</comment>
<dbReference type="InterPro" id="IPR005252">
    <property type="entry name" value="CoaBC"/>
</dbReference>
<protein>
    <recommendedName>
        <fullName evidence="3">Coenzyme A biosynthesis bifunctional protein CoaBC</fullName>
    </recommendedName>
    <alternativeName>
        <fullName evidence="3">DNA/pantothenate metabolism flavoprotein</fullName>
    </alternativeName>
    <alternativeName>
        <fullName evidence="3">Phosphopantothenoylcysteine synthetase/decarboxylase</fullName>
        <shortName evidence="3">PPCS-PPCDC</shortName>
    </alternativeName>
    <domain>
        <recommendedName>
            <fullName evidence="3">Phosphopantothenoylcysteine decarboxylase</fullName>
            <shortName evidence="3">PPC decarboxylase</shortName>
            <shortName evidence="3">PPC-DC</shortName>
            <ecNumber evidence="3">4.1.1.36</ecNumber>
        </recommendedName>
        <alternativeName>
            <fullName evidence="3">CoaC</fullName>
        </alternativeName>
    </domain>
    <domain>
        <recommendedName>
            <fullName evidence="3">Phosphopantothenate--cysteine ligase</fullName>
            <ecNumber evidence="3">6.3.2.5</ecNumber>
        </recommendedName>
        <alternativeName>
            <fullName evidence="3">CoaB</fullName>
        </alternativeName>
        <alternativeName>
            <fullName evidence="3">Phosphopantothenoylcysteine synthetase</fullName>
            <shortName evidence="3">PPC synthetase</shortName>
            <shortName evidence="3">PPC-S</shortName>
        </alternativeName>
    </domain>
</protein>
<comment type="catalytic activity">
    <reaction evidence="3 4">
        <text>(R)-4'-phosphopantothenate + L-cysteine + CTP = N-[(R)-4-phosphopantothenoyl]-L-cysteine + CMP + diphosphate + H(+)</text>
        <dbReference type="Rhea" id="RHEA:19397"/>
        <dbReference type="ChEBI" id="CHEBI:10986"/>
        <dbReference type="ChEBI" id="CHEBI:15378"/>
        <dbReference type="ChEBI" id="CHEBI:33019"/>
        <dbReference type="ChEBI" id="CHEBI:35235"/>
        <dbReference type="ChEBI" id="CHEBI:37563"/>
        <dbReference type="ChEBI" id="CHEBI:59458"/>
        <dbReference type="ChEBI" id="CHEBI:60377"/>
        <dbReference type="EC" id="6.3.2.5"/>
    </reaction>
</comment>
<feature type="domain" description="DNA/pantothenate metabolism flavoprotein C-terminal" evidence="6">
    <location>
        <begin position="207"/>
        <end position="421"/>
    </location>
</feature>
<gene>
    <name evidence="3 7" type="primary">coaBC</name>
    <name evidence="7" type="ORF">WDZ17_05215</name>
</gene>
<dbReference type="PANTHER" id="PTHR14359:SF6">
    <property type="entry name" value="PHOSPHOPANTOTHENOYLCYSTEINE DECARBOXYLASE"/>
    <property type="match status" value="1"/>
</dbReference>
<dbReference type="EC" id="6.3.2.5" evidence="3"/>
<evidence type="ECO:0000256" key="2">
    <source>
        <dbReference type="ARBA" id="ARBA00023239"/>
    </source>
</evidence>
<feature type="binding site" evidence="3">
    <location>
        <position position="370"/>
    </location>
    <ligand>
        <name>CTP</name>
        <dbReference type="ChEBI" id="CHEBI:37563"/>
    </ligand>
</feature>
<dbReference type="PANTHER" id="PTHR14359">
    <property type="entry name" value="HOMO-OLIGOMERIC FLAVIN CONTAINING CYS DECARBOXYLASE FAMILY"/>
    <property type="match status" value="1"/>
</dbReference>
<comment type="function">
    <text evidence="3">Catalyzes two sequential steps in the biosynthesis of coenzyme A. In the first step cysteine is conjugated to 4'-phosphopantothenate to form 4-phosphopantothenoylcysteine. In the second step the latter compound is decarboxylated to form 4'-phosphopantotheine.</text>
</comment>
<dbReference type="HAMAP" id="MF_02225">
    <property type="entry name" value="CoaBC"/>
    <property type="match status" value="1"/>
</dbReference>
<evidence type="ECO:0000256" key="3">
    <source>
        <dbReference type="HAMAP-Rule" id="MF_02225"/>
    </source>
</evidence>
<organism evidence="7 8">
    <name type="scientific">Pseudokineococcus basanitobsidens</name>
    <dbReference type="NCBI Taxonomy" id="1926649"/>
    <lineage>
        <taxon>Bacteria</taxon>
        <taxon>Bacillati</taxon>
        <taxon>Actinomycetota</taxon>
        <taxon>Actinomycetes</taxon>
        <taxon>Kineosporiales</taxon>
        <taxon>Kineosporiaceae</taxon>
        <taxon>Pseudokineococcus</taxon>
    </lineage>
</organism>
<feature type="binding site" evidence="3">
    <location>
        <position position="310"/>
    </location>
    <ligand>
        <name>CTP</name>
        <dbReference type="ChEBI" id="CHEBI:37563"/>
    </ligand>
</feature>
<comment type="caution">
    <text evidence="7">The sequence shown here is derived from an EMBL/GenBank/DDBJ whole genome shotgun (WGS) entry which is preliminary data.</text>
</comment>
<accession>A0ABU8RHX1</accession>
<comment type="pathway">
    <text evidence="3 4">Cofactor biosynthesis; coenzyme A biosynthesis; CoA from (R)-pantothenate: step 3/5.</text>
</comment>
<reference evidence="7 8" key="1">
    <citation type="journal article" date="2017" name="Int. J. Syst. Evol. Microbiol.">
        <title>Pseudokineococcus basanitobsidens sp. nov., isolated from volcanic rock.</title>
        <authorList>
            <person name="Lee D.W."/>
            <person name="Park M.Y."/>
            <person name="Kim J.J."/>
            <person name="Kim B.S."/>
        </authorList>
    </citation>
    <scope>NUCLEOTIDE SEQUENCE [LARGE SCALE GENOMIC DNA]</scope>
    <source>
        <strain evidence="7 8">DSM 103726</strain>
    </source>
</reference>
<evidence type="ECO:0000313" key="7">
    <source>
        <dbReference type="EMBL" id="MEJ5944692.1"/>
    </source>
</evidence>
<evidence type="ECO:0000259" key="6">
    <source>
        <dbReference type="Pfam" id="PF04127"/>
    </source>
</evidence>
<feature type="binding site" evidence="3">
    <location>
        <position position="348"/>
    </location>
    <ligand>
        <name>CTP</name>
        <dbReference type="ChEBI" id="CHEBI:37563"/>
    </ligand>
</feature>
<dbReference type="InterPro" id="IPR036551">
    <property type="entry name" value="Flavin_trans-like"/>
</dbReference>
<keyword evidence="1 3" id="KW-0210">Decarboxylase</keyword>
<evidence type="ECO:0000313" key="8">
    <source>
        <dbReference type="Proteomes" id="UP001387100"/>
    </source>
</evidence>
<sequence length="428" mass="43837">MEPTAAPDRQGRRPRVVLGVAGGIAAYKAASLLRLLHEGGADVRVVPTASALRFVGAPTWSALSGHPVASDVWDDVHEVPHVRTGREADLVVVAPATADLLARAAAGLADDLLTSTLLTATCPVLLAPAMHTEMWLHPATRANVELLRGRGVHVLEPGVGRLTGADSGVGRLPEPEEVHAAALALLEGRAVAGAPPARPGGPEVRDLAGRRVVVSAGGTREPLDPVRYLGNRSSGRQGVALAARAAARGAEVVLVAAHLEVPAPTGVRVVDVGDARELRAAVLAERTGADAVVMAAAVADFRPAQVTTAKIKKDPATQDAPVVALVRNPDVLAELAADAPEGQVVVGFAAETGDEDGDVLAHGRAKLARKGCDLLVVNDVGGGAVFGRDESTVVLLGRDGSERTVGPAPKELVADAVWDAVGERLGRG</sequence>
<comment type="cofactor">
    <cofactor evidence="3">
        <name>FMN</name>
        <dbReference type="ChEBI" id="CHEBI:58210"/>
    </cofactor>
    <text evidence="3">Binds 1 FMN per subunit.</text>
</comment>
<dbReference type="SUPFAM" id="SSF52507">
    <property type="entry name" value="Homo-oligomeric flavin-containing Cys decarboxylases, HFCD"/>
    <property type="match status" value="1"/>
</dbReference>
<dbReference type="Proteomes" id="UP001387100">
    <property type="component" value="Unassembled WGS sequence"/>
</dbReference>
<comment type="function">
    <text evidence="4">Catalyzes two steps in the biosynthesis of coenzyme A. In the first step cysteine is conjugated to 4'-phosphopantothenate to form 4-phosphopantothenoylcysteine, in the latter compound is decarboxylated to form 4'-phosphopantotheine.</text>
</comment>
<dbReference type="RefSeq" id="WP_339574077.1">
    <property type="nucleotide sequence ID" value="NZ_JBBIAA010000003.1"/>
</dbReference>
<dbReference type="SUPFAM" id="SSF102645">
    <property type="entry name" value="CoaB-like"/>
    <property type="match status" value="1"/>
</dbReference>
<keyword evidence="3 4" id="KW-0288">FMN</keyword>
<dbReference type="Gene3D" id="3.40.50.10300">
    <property type="entry name" value="CoaB-like"/>
    <property type="match status" value="1"/>
</dbReference>
<dbReference type="GO" id="GO:0004632">
    <property type="term" value="F:phosphopantothenate--cysteine ligase activity"/>
    <property type="evidence" value="ECO:0007669"/>
    <property type="project" value="UniProtKB-EC"/>
</dbReference>
<keyword evidence="3 4" id="KW-0436">Ligase</keyword>
<dbReference type="Gene3D" id="3.40.50.1950">
    <property type="entry name" value="Flavin prenyltransferase-like"/>
    <property type="match status" value="1"/>
</dbReference>
<comment type="caution">
    <text evidence="3">Lacks conserved residue(s) required for the propagation of feature annotation.</text>
</comment>
<comment type="catalytic activity">
    <reaction evidence="3 4">
        <text>N-[(R)-4-phosphopantothenoyl]-L-cysteine + H(+) = (R)-4'-phosphopantetheine + CO2</text>
        <dbReference type="Rhea" id="RHEA:16793"/>
        <dbReference type="ChEBI" id="CHEBI:15378"/>
        <dbReference type="ChEBI" id="CHEBI:16526"/>
        <dbReference type="ChEBI" id="CHEBI:59458"/>
        <dbReference type="ChEBI" id="CHEBI:61723"/>
        <dbReference type="EC" id="4.1.1.36"/>
    </reaction>
</comment>
<evidence type="ECO:0000256" key="4">
    <source>
        <dbReference type="RuleBase" id="RU364078"/>
    </source>
</evidence>
<dbReference type="Pfam" id="PF02441">
    <property type="entry name" value="Flavoprotein"/>
    <property type="match status" value="1"/>
</dbReference>
<keyword evidence="3 4" id="KW-0285">Flavoprotein</keyword>
<evidence type="ECO:0000259" key="5">
    <source>
        <dbReference type="Pfam" id="PF02441"/>
    </source>
</evidence>
<name>A0ABU8RHX1_9ACTN</name>
<evidence type="ECO:0000256" key="1">
    <source>
        <dbReference type="ARBA" id="ARBA00022793"/>
    </source>
</evidence>
<feature type="binding site" evidence="3">
    <location>
        <position position="366"/>
    </location>
    <ligand>
        <name>CTP</name>
        <dbReference type="ChEBI" id="CHEBI:37563"/>
    </ligand>
</feature>